<dbReference type="OrthoDB" id="6428749at2759"/>
<keyword evidence="6" id="KW-1185">Reference proteome</keyword>
<accession>A0A072PF87</accession>
<dbReference type="InterPro" id="IPR036928">
    <property type="entry name" value="AS_sf"/>
</dbReference>
<sequence>MPTHAKPKKRKRRTWVEISNEAQEHRRASIDRVRPSLPDRPWPALSSKNAMNIPEIFLDPFETSITQMLPEELVAMLAKGDVTAKAATNAFLRRAALAQRVTNCITELLPERALTRAESLDEFYTQHKRPIGPLHGLPISVKEHLGMKGLRLSAGYCAWWDNVASDDAHVLKILWDAGAVFYARTTEPQSMMHLETHSNLYGVTVCPYNTDLSAGGSSGGEGALIAMRGSCLGIGTDVGGGIRNPAANNGIYGFKPTGFRIPTDGWSSIAAGADCVISCIGPLSTSLAGLSLFMRVVISAKPWLTEPALIPMPWNQEVAIKSTTRLKIGIMMHDNIVLPHPPITRALSTLSEKLFSTPNITVVPWQPHLHDEAWAILSSLYYPDGGAADLEVMAESGEPLLPLTDWILNENPCVKTLSLQQLSYWVEEREEYRSEYAAVWNKTGATKTTGDAVDDTVHAILCPVGPSVANRLNTAKYWGYTAVWNLLDYPAVSFPVDKVDRELDRAYPREEFMSGADEQNWKLYNDHPEEFHGVPVSLQLVGRRFEDEKVLAVLEYLHAVAKLPLCQFP</sequence>
<evidence type="ECO:0000256" key="1">
    <source>
        <dbReference type="ARBA" id="ARBA00009199"/>
    </source>
</evidence>
<evidence type="ECO:0000313" key="5">
    <source>
        <dbReference type="EMBL" id="KEF57928.1"/>
    </source>
</evidence>
<evidence type="ECO:0000256" key="3">
    <source>
        <dbReference type="SAM" id="MobiDB-lite"/>
    </source>
</evidence>
<dbReference type="VEuPathDB" id="FungiDB:A1O9_05850"/>
<keyword evidence="2" id="KW-0378">Hydrolase</keyword>
<dbReference type="RefSeq" id="XP_013260518.1">
    <property type="nucleotide sequence ID" value="XM_013405064.1"/>
</dbReference>
<dbReference type="AlphaFoldDB" id="A0A072PF87"/>
<comment type="similarity">
    <text evidence="1">Belongs to the amidase family.</text>
</comment>
<dbReference type="GO" id="GO:0016787">
    <property type="term" value="F:hydrolase activity"/>
    <property type="evidence" value="ECO:0007669"/>
    <property type="project" value="UniProtKB-KW"/>
</dbReference>
<dbReference type="Gene3D" id="3.90.1300.10">
    <property type="entry name" value="Amidase signature (AS) domain"/>
    <property type="match status" value="1"/>
</dbReference>
<feature type="region of interest" description="Disordered" evidence="3">
    <location>
        <begin position="1"/>
        <end position="35"/>
    </location>
</feature>
<organism evidence="5 6">
    <name type="scientific">Exophiala aquamarina CBS 119918</name>
    <dbReference type="NCBI Taxonomy" id="1182545"/>
    <lineage>
        <taxon>Eukaryota</taxon>
        <taxon>Fungi</taxon>
        <taxon>Dikarya</taxon>
        <taxon>Ascomycota</taxon>
        <taxon>Pezizomycotina</taxon>
        <taxon>Eurotiomycetes</taxon>
        <taxon>Chaetothyriomycetidae</taxon>
        <taxon>Chaetothyriales</taxon>
        <taxon>Herpotrichiellaceae</taxon>
        <taxon>Exophiala</taxon>
    </lineage>
</organism>
<protein>
    <recommendedName>
        <fullName evidence="4">Amidase domain-containing protein</fullName>
    </recommendedName>
</protein>
<dbReference type="SUPFAM" id="SSF75304">
    <property type="entry name" value="Amidase signature (AS) enzymes"/>
    <property type="match status" value="1"/>
</dbReference>
<dbReference type="InterPro" id="IPR023631">
    <property type="entry name" value="Amidase_dom"/>
</dbReference>
<gene>
    <name evidence="5" type="ORF">A1O9_05850</name>
</gene>
<dbReference type="GeneID" id="25280771"/>
<feature type="compositionally biased region" description="Basic residues" evidence="3">
    <location>
        <begin position="1"/>
        <end position="13"/>
    </location>
</feature>
<proteinExistence type="inferred from homology"/>
<comment type="caution">
    <text evidence="5">The sequence shown here is derived from an EMBL/GenBank/DDBJ whole genome shotgun (WGS) entry which is preliminary data.</text>
</comment>
<feature type="compositionally biased region" description="Basic and acidic residues" evidence="3">
    <location>
        <begin position="22"/>
        <end position="34"/>
    </location>
</feature>
<evidence type="ECO:0000313" key="6">
    <source>
        <dbReference type="Proteomes" id="UP000027920"/>
    </source>
</evidence>
<evidence type="ECO:0000259" key="4">
    <source>
        <dbReference type="Pfam" id="PF01425"/>
    </source>
</evidence>
<dbReference type="PANTHER" id="PTHR46072:SF4">
    <property type="entry name" value="AMIDASE C550.07-RELATED"/>
    <property type="match status" value="1"/>
</dbReference>
<name>A0A072PF87_9EURO</name>
<evidence type="ECO:0000256" key="2">
    <source>
        <dbReference type="ARBA" id="ARBA00022801"/>
    </source>
</evidence>
<dbReference type="HOGENOM" id="CLU_009600_9_2_1"/>
<dbReference type="Proteomes" id="UP000027920">
    <property type="component" value="Unassembled WGS sequence"/>
</dbReference>
<dbReference type="STRING" id="1182545.A0A072PF87"/>
<dbReference type="EMBL" id="AMGV01000004">
    <property type="protein sequence ID" value="KEF57928.1"/>
    <property type="molecule type" value="Genomic_DNA"/>
</dbReference>
<dbReference type="PANTHER" id="PTHR46072">
    <property type="entry name" value="AMIDASE-RELATED-RELATED"/>
    <property type="match status" value="1"/>
</dbReference>
<dbReference type="PIRSF" id="PIRSF001221">
    <property type="entry name" value="Amidase_fungi"/>
    <property type="match status" value="1"/>
</dbReference>
<dbReference type="Pfam" id="PF01425">
    <property type="entry name" value="Amidase"/>
    <property type="match status" value="1"/>
</dbReference>
<reference evidence="5 6" key="1">
    <citation type="submission" date="2013-03" db="EMBL/GenBank/DDBJ databases">
        <title>The Genome Sequence of Exophiala aquamarina CBS 119918.</title>
        <authorList>
            <consortium name="The Broad Institute Genomics Platform"/>
            <person name="Cuomo C."/>
            <person name="de Hoog S."/>
            <person name="Gorbushina A."/>
            <person name="Walker B."/>
            <person name="Young S.K."/>
            <person name="Zeng Q."/>
            <person name="Gargeya S."/>
            <person name="Fitzgerald M."/>
            <person name="Haas B."/>
            <person name="Abouelleil A."/>
            <person name="Allen A.W."/>
            <person name="Alvarado L."/>
            <person name="Arachchi H.M."/>
            <person name="Berlin A.M."/>
            <person name="Chapman S.B."/>
            <person name="Gainer-Dewar J."/>
            <person name="Goldberg J."/>
            <person name="Griggs A."/>
            <person name="Gujja S."/>
            <person name="Hansen M."/>
            <person name="Howarth C."/>
            <person name="Imamovic A."/>
            <person name="Ireland A."/>
            <person name="Larimer J."/>
            <person name="McCowan C."/>
            <person name="Murphy C."/>
            <person name="Pearson M."/>
            <person name="Poon T.W."/>
            <person name="Priest M."/>
            <person name="Roberts A."/>
            <person name="Saif S."/>
            <person name="Shea T."/>
            <person name="Sisk P."/>
            <person name="Sykes S."/>
            <person name="Wortman J."/>
            <person name="Nusbaum C."/>
            <person name="Birren B."/>
        </authorList>
    </citation>
    <scope>NUCLEOTIDE SEQUENCE [LARGE SCALE GENOMIC DNA]</scope>
    <source>
        <strain evidence="5 6">CBS 119918</strain>
    </source>
</reference>
<feature type="domain" description="Amidase" evidence="4">
    <location>
        <begin position="87"/>
        <end position="551"/>
    </location>
</feature>